<reference evidence="2 3" key="2">
    <citation type="journal article" date="2014" name="J. Gen. Appl. Microbiol.">
        <title>The early diverging ascomycetous budding yeast Saitoella complicata has three histone deacetylases belonging to the Clr6, Hos2, and Rpd3 lineages.</title>
        <authorList>
            <person name="Nishida H."/>
            <person name="Matsumoto T."/>
            <person name="Kondo S."/>
            <person name="Hamamoto M."/>
            <person name="Yoshikawa H."/>
        </authorList>
    </citation>
    <scope>NUCLEOTIDE SEQUENCE [LARGE SCALE GENOMIC DNA]</scope>
    <source>
        <strain evidence="2 3">NRRL Y-17804</strain>
    </source>
</reference>
<keyword evidence="1" id="KW-0472">Membrane</keyword>
<organism evidence="2 3">
    <name type="scientific">Saitoella complicata (strain BCRC 22490 / CBS 7301 / JCM 7358 / NBRC 10748 / NRRL Y-17804)</name>
    <dbReference type="NCBI Taxonomy" id="698492"/>
    <lineage>
        <taxon>Eukaryota</taxon>
        <taxon>Fungi</taxon>
        <taxon>Dikarya</taxon>
        <taxon>Ascomycota</taxon>
        <taxon>Taphrinomycotina</taxon>
        <taxon>Taphrinomycotina incertae sedis</taxon>
        <taxon>Saitoella</taxon>
    </lineage>
</organism>
<evidence type="ECO:0000256" key="1">
    <source>
        <dbReference type="SAM" id="Phobius"/>
    </source>
</evidence>
<dbReference type="EMBL" id="BACD03000013">
    <property type="protein sequence ID" value="GAO48235.1"/>
    <property type="molecule type" value="Genomic_DNA"/>
</dbReference>
<reference evidence="2 3" key="3">
    <citation type="journal article" date="2015" name="Genome Announc.">
        <title>Draft Genome Sequence of the Archiascomycetous Yeast Saitoella complicata.</title>
        <authorList>
            <person name="Yamauchi K."/>
            <person name="Kondo S."/>
            <person name="Hamamoto M."/>
            <person name="Takahashi Y."/>
            <person name="Ogura Y."/>
            <person name="Hayashi T."/>
            <person name="Nishida H."/>
        </authorList>
    </citation>
    <scope>NUCLEOTIDE SEQUENCE [LARGE SCALE GENOMIC DNA]</scope>
    <source>
        <strain evidence="2 3">NRRL Y-17804</strain>
    </source>
</reference>
<keyword evidence="1" id="KW-1133">Transmembrane helix</keyword>
<proteinExistence type="predicted"/>
<evidence type="ECO:0000313" key="2">
    <source>
        <dbReference type="EMBL" id="GAO48235.1"/>
    </source>
</evidence>
<keyword evidence="1" id="KW-0812">Transmembrane</keyword>
<dbReference type="Proteomes" id="UP000033140">
    <property type="component" value="Unassembled WGS sequence"/>
</dbReference>
<sequence length="130" mass="14730">MTGSALHYVVTEIPTFISCVRRREVFHPLSYSLAMAPRPRRMHLFPYPLLVLQLTHVVFVLPIFATPFPILGLLLPLPLPIITIPRKLPTIVIPSKQMTTGMRIAHSRGGKRAWTGWSASTKGIRRIHME</sequence>
<reference evidence="2 3" key="1">
    <citation type="journal article" date="2011" name="J. Gen. Appl. Microbiol.">
        <title>Draft genome sequencing of the enigmatic yeast Saitoella complicata.</title>
        <authorList>
            <person name="Nishida H."/>
            <person name="Hamamoto M."/>
            <person name="Sugiyama J."/>
        </authorList>
    </citation>
    <scope>NUCLEOTIDE SEQUENCE [LARGE SCALE GENOMIC DNA]</scope>
    <source>
        <strain evidence="2 3">NRRL Y-17804</strain>
    </source>
</reference>
<dbReference type="AlphaFoldDB" id="A0A0E9NFP7"/>
<gene>
    <name evidence="2" type="ORF">G7K_2415-t1</name>
</gene>
<evidence type="ECO:0000313" key="3">
    <source>
        <dbReference type="Proteomes" id="UP000033140"/>
    </source>
</evidence>
<protein>
    <submittedName>
        <fullName evidence="2">Uncharacterized protein</fullName>
    </submittedName>
</protein>
<keyword evidence="3" id="KW-1185">Reference proteome</keyword>
<feature type="transmembrane region" description="Helical" evidence="1">
    <location>
        <begin position="44"/>
        <end position="64"/>
    </location>
</feature>
<comment type="caution">
    <text evidence="2">The sequence shown here is derived from an EMBL/GenBank/DDBJ whole genome shotgun (WGS) entry which is preliminary data.</text>
</comment>
<accession>A0A0E9NFP7</accession>
<name>A0A0E9NFP7_SAICN</name>